<dbReference type="Proteomes" id="UP000826195">
    <property type="component" value="Unassembled WGS sequence"/>
</dbReference>
<dbReference type="PANTHER" id="PTHR10695">
    <property type="entry name" value="DEPHOSPHO-COA KINASE-RELATED"/>
    <property type="match status" value="1"/>
</dbReference>
<dbReference type="PROSITE" id="PS51219">
    <property type="entry name" value="DPCK"/>
    <property type="match status" value="1"/>
</dbReference>
<organism evidence="6 7">
    <name type="scientific">Cotesia glomerata</name>
    <name type="common">Lepidopteran parasitic wasp</name>
    <name type="synonym">Apanteles glomeratus</name>
    <dbReference type="NCBI Taxonomy" id="32391"/>
    <lineage>
        <taxon>Eukaryota</taxon>
        <taxon>Metazoa</taxon>
        <taxon>Ecdysozoa</taxon>
        <taxon>Arthropoda</taxon>
        <taxon>Hexapoda</taxon>
        <taxon>Insecta</taxon>
        <taxon>Pterygota</taxon>
        <taxon>Neoptera</taxon>
        <taxon>Endopterygota</taxon>
        <taxon>Hymenoptera</taxon>
        <taxon>Apocrita</taxon>
        <taxon>Ichneumonoidea</taxon>
        <taxon>Braconidae</taxon>
        <taxon>Microgastrinae</taxon>
        <taxon>Cotesia</taxon>
    </lineage>
</organism>
<evidence type="ECO:0000256" key="1">
    <source>
        <dbReference type="ARBA" id="ARBA00009018"/>
    </source>
</evidence>
<dbReference type="InterPro" id="IPR027417">
    <property type="entry name" value="P-loop_NTPase"/>
</dbReference>
<protein>
    <recommendedName>
        <fullName evidence="4">Dephospho-CoA kinase domain-containing protein</fullName>
    </recommendedName>
</protein>
<keyword evidence="5" id="KW-0812">Transmembrane</keyword>
<name>A0AAV7J3N9_COTGL</name>
<dbReference type="Pfam" id="PF01121">
    <property type="entry name" value="CoaE"/>
    <property type="match status" value="1"/>
</dbReference>
<accession>A0AAV7J3N9</accession>
<dbReference type="HAMAP" id="MF_00376">
    <property type="entry name" value="Dephospho_CoA_kinase"/>
    <property type="match status" value="1"/>
</dbReference>
<dbReference type="GO" id="GO:0004140">
    <property type="term" value="F:dephospho-CoA kinase activity"/>
    <property type="evidence" value="ECO:0007669"/>
    <property type="project" value="InterPro"/>
</dbReference>
<dbReference type="AlphaFoldDB" id="A0AAV7J3N9"/>
<evidence type="ECO:0000313" key="7">
    <source>
        <dbReference type="Proteomes" id="UP000826195"/>
    </source>
</evidence>
<keyword evidence="2" id="KW-0547">Nucleotide-binding</keyword>
<evidence type="ECO:0000256" key="2">
    <source>
        <dbReference type="ARBA" id="ARBA00022741"/>
    </source>
</evidence>
<proteinExistence type="inferred from homology"/>
<reference evidence="6 7" key="1">
    <citation type="journal article" date="2021" name="J. Hered.">
        <title>A chromosome-level genome assembly of the parasitoid wasp, Cotesia glomerata (Hymenoptera: Braconidae).</title>
        <authorList>
            <person name="Pinto B.J."/>
            <person name="Weis J.J."/>
            <person name="Gamble T."/>
            <person name="Ode P.J."/>
            <person name="Paul R."/>
            <person name="Zaspel J.M."/>
        </authorList>
    </citation>
    <scope>NUCLEOTIDE SEQUENCE [LARGE SCALE GENOMIC DNA]</scope>
    <source>
        <strain evidence="6">CgM1</strain>
    </source>
</reference>
<dbReference type="FunFam" id="3.40.50.300:FF:000485">
    <property type="entry name" value="Dephospho-CoA kinase CAB5"/>
    <property type="match status" value="1"/>
</dbReference>
<dbReference type="Gene3D" id="3.40.50.300">
    <property type="entry name" value="P-loop containing nucleotide triphosphate hydrolases"/>
    <property type="match status" value="1"/>
</dbReference>
<keyword evidence="5" id="KW-0472">Membrane</keyword>
<comment type="caution">
    <text evidence="6">The sequence shown here is derived from an EMBL/GenBank/DDBJ whole genome shotgun (WGS) entry which is preliminary data.</text>
</comment>
<comment type="similarity">
    <text evidence="1">Belongs to the CoaE family.</text>
</comment>
<evidence type="ECO:0000256" key="4">
    <source>
        <dbReference type="ARBA" id="ARBA00044157"/>
    </source>
</evidence>
<dbReference type="NCBIfam" id="TIGR00152">
    <property type="entry name" value="dephospho-CoA kinase"/>
    <property type="match status" value="1"/>
</dbReference>
<dbReference type="InterPro" id="IPR001977">
    <property type="entry name" value="Depp_CoAkinase"/>
</dbReference>
<evidence type="ECO:0000256" key="5">
    <source>
        <dbReference type="SAM" id="Phobius"/>
    </source>
</evidence>
<dbReference type="EMBL" id="JAHXZJ010000004">
    <property type="protein sequence ID" value="KAH0562912.1"/>
    <property type="molecule type" value="Genomic_DNA"/>
</dbReference>
<keyword evidence="3" id="KW-0067">ATP-binding</keyword>
<feature type="transmembrane region" description="Helical" evidence="5">
    <location>
        <begin position="207"/>
        <end position="229"/>
    </location>
</feature>
<dbReference type="GO" id="GO:0015937">
    <property type="term" value="P:coenzyme A biosynthetic process"/>
    <property type="evidence" value="ECO:0007669"/>
    <property type="project" value="InterPro"/>
</dbReference>
<keyword evidence="5" id="KW-1133">Transmembrane helix</keyword>
<keyword evidence="7" id="KW-1185">Reference proteome</keyword>
<gene>
    <name evidence="6" type="ORF">KQX54_001406</name>
</gene>
<evidence type="ECO:0000256" key="3">
    <source>
        <dbReference type="ARBA" id="ARBA00022840"/>
    </source>
</evidence>
<sequence length="234" mass="27077">MFIVGLTGGIATGKSTVCEIFREHGIPVVDADVAARRVVEPGKTAWSKIRKEFGDEVFDDDGYLDRSKLGDLIFNDIEKRRKLNAITHPEIYKELWWETLDYFFQGYPYIVMDLPLLFETGKMQNYLYKIIVVTCEEDQQLERLMKRSDIDEAKSKQRITSQMPLEKKIEQANFVIDNSGSREETKKQTIKIINLLNSYKQHWRIRFTLGVFCVVLVGGIYCLATKFLIDGSTQ</sequence>
<dbReference type="PANTHER" id="PTHR10695:SF46">
    <property type="entry name" value="BIFUNCTIONAL COENZYME A SYNTHASE-RELATED"/>
    <property type="match status" value="1"/>
</dbReference>
<dbReference type="CDD" id="cd02022">
    <property type="entry name" value="DPCK"/>
    <property type="match status" value="1"/>
</dbReference>
<dbReference type="GO" id="GO:0005737">
    <property type="term" value="C:cytoplasm"/>
    <property type="evidence" value="ECO:0007669"/>
    <property type="project" value="UniProtKB-ARBA"/>
</dbReference>
<dbReference type="GO" id="GO:0005524">
    <property type="term" value="F:ATP binding"/>
    <property type="evidence" value="ECO:0007669"/>
    <property type="project" value="UniProtKB-KW"/>
</dbReference>
<evidence type="ECO:0000313" key="6">
    <source>
        <dbReference type="EMBL" id="KAH0562912.1"/>
    </source>
</evidence>
<dbReference type="SUPFAM" id="SSF52540">
    <property type="entry name" value="P-loop containing nucleoside triphosphate hydrolases"/>
    <property type="match status" value="1"/>
</dbReference>